<evidence type="ECO:0000259" key="1">
    <source>
        <dbReference type="Pfam" id="PF09327"/>
    </source>
</evidence>
<dbReference type="InterPro" id="IPR015406">
    <property type="entry name" value="GpJ_CSF"/>
</dbReference>
<organism evidence="3 4">
    <name type="scientific">Pseudorhizobium endolithicum</name>
    <dbReference type="NCBI Taxonomy" id="1191678"/>
    <lineage>
        <taxon>Bacteria</taxon>
        <taxon>Pseudomonadati</taxon>
        <taxon>Pseudomonadota</taxon>
        <taxon>Alphaproteobacteria</taxon>
        <taxon>Hyphomicrobiales</taxon>
        <taxon>Rhizobiaceae</taxon>
        <taxon>Rhizobium/Agrobacterium group</taxon>
        <taxon>Pseudorhizobium</taxon>
    </lineage>
</organism>
<evidence type="ECO:0008006" key="5">
    <source>
        <dbReference type="Google" id="ProtNLM"/>
    </source>
</evidence>
<proteinExistence type="predicted"/>
<keyword evidence="4" id="KW-1185">Reference proteome</keyword>
<feature type="domain" description="Tip attachment protein J central straight fiber" evidence="1">
    <location>
        <begin position="753"/>
        <end position="843"/>
    </location>
</feature>
<dbReference type="InterPro" id="IPR032876">
    <property type="entry name" value="J_dom"/>
</dbReference>
<evidence type="ECO:0000313" key="4">
    <source>
        <dbReference type="Proteomes" id="UP000606921"/>
    </source>
</evidence>
<comment type="caution">
    <text evidence="3">The sequence shown here is derived from an EMBL/GenBank/DDBJ whole genome shotgun (WGS) entry which is preliminary data.</text>
</comment>
<gene>
    <name evidence="3" type="ORF">REJC140_00101</name>
</gene>
<feature type="domain" description="Tip attachment protein J" evidence="2">
    <location>
        <begin position="305"/>
        <end position="456"/>
    </location>
</feature>
<protein>
    <recommendedName>
        <fullName evidence="5">Phage tail protein</fullName>
    </recommendedName>
</protein>
<sequence length="850" mass="92306">MPFISAIVGAVGAAIGLGSVGVALANAAIGIGLNVVVGKIQRDRANKAAKKNAGTQFEREYGENVSRKVACGYVGIAGHDVYVNTYGNSNKHLQQVFALSDYPCDGLSRIWAGGKELNLSLTSDDGVVQRYGIASGDLAGRISFAFYRGTQGAADASLVANSNPSGRWTAQHLGSGICYMVVTATYDQEKLNSFPDFFFEIRGARLYDPRKDSTVGGSGGHRWGNYATYEFTENPVIMDYNYRRGFVWGADASGRPDMFCGMGMAPEDLPIDKYATAANICDEMVSGERRYRCSVLLDCDVDHGDNIDGLMQACGGMVIDSVDGSWPLIGTAQPIVATFTDDDLIVGEAVRFQRRRSMADLVNSVGGTYPEPANMWSPAGYDTQTNSSQVALDRRTRDLPIDFPTVPSKRQANQLAAIYYKENRFEATADIVLRPYFQDIQVGDWVRWNSERYGNRVYIVQSRSIRALTSDGPRNVALSLQERDGSIYAGTGVLPPVVPIPSGEPVYLNELPDWTPIPILAQADDGRTIAAFRMSWSPFDDVSVTGIQFEWWPTAEPNNRFTKNVQPDVTITLIQEGIVSETEYSFRHRLIAPGRVTVWSGVKTATSLASGNADLEGYLGNLNKEVKEQFEKLFQGLDDVRPILERVLTDQQLQGATSEVIRRGLTKEIGDARATFTEEISVVVSDLAAAVTSITELDAEFESNKATVTQELASVATDLDALATQITDVYAAIDDGFAQGRVEFRAAANQSGVDARFAVAIRGGTSGTFRETGFFLELYTQGGVQRSRFAVMADQFVVTNGATSTLPMVFENGVLKLQIANIGTVTAGLIQSTNGKMVINLNSGFISISD</sequence>
<name>A0ABN7JB19_9HYPH</name>
<dbReference type="Pfam" id="PF09327">
    <property type="entry name" value="Phage_Tail_Tip"/>
    <property type="match status" value="1"/>
</dbReference>
<evidence type="ECO:0000313" key="3">
    <source>
        <dbReference type="EMBL" id="CAD7023124.1"/>
    </source>
</evidence>
<dbReference type="EMBL" id="CABFWF030000001">
    <property type="protein sequence ID" value="CAD7023124.1"/>
    <property type="molecule type" value="Genomic_DNA"/>
</dbReference>
<accession>A0ABN7JB19</accession>
<evidence type="ECO:0000259" key="2">
    <source>
        <dbReference type="Pfam" id="PF13550"/>
    </source>
</evidence>
<dbReference type="Pfam" id="PF13550">
    <property type="entry name" value="Phage-tail_3"/>
    <property type="match status" value="1"/>
</dbReference>
<dbReference type="RefSeq" id="WP_142590779.1">
    <property type="nucleotide sequence ID" value="NZ_CABFWF030000001.1"/>
</dbReference>
<dbReference type="Proteomes" id="UP000606921">
    <property type="component" value="Unassembled WGS sequence"/>
</dbReference>
<reference evidence="3 4" key="1">
    <citation type="submission" date="2020-11" db="EMBL/GenBank/DDBJ databases">
        <authorList>
            <person name="Lassalle F."/>
        </authorList>
    </citation>
    <scope>NUCLEOTIDE SEQUENCE [LARGE SCALE GENOMIC DNA]</scope>
    <source>
        <strain evidence="3 4">JC140</strain>
    </source>
</reference>